<evidence type="ECO:0000313" key="4">
    <source>
        <dbReference type="EMBL" id="GAQ09190.1"/>
    </source>
</evidence>
<dbReference type="EMBL" id="BCLY01000012">
    <property type="protein sequence ID" value="GAQ09190.1"/>
    <property type="molecule type" value="Genomic_DNA"/>
</dbReference>
<sequence>MRDNGANADSANSPSTPLKSPRPSSNPLQDHVLPSVEFTFSCSPSSAGRLTPVSSVDDPLDHQVERRSLTPNTQSLFQNLRLSEAMRQPNNSSQTDPSSRPRESGLTPNSHHTTYRDLYNATPSPGGAPSTEPIQRRPQTPSSPLGSVSSHSGDTAAEDSDRDNDPESDEESQQNNNSDDDDNDEDYLYNIRQEELPQVPIYDIRLQNALRNVRGELADLAQVMSRRELAQDPTTAFHELYKQTLEASRFTYPATRTVGFIGDSGMGKSSLINSILDQEGLARSSGDGAACTTVVTEFRSVNEEHPHNYTIEADFMNNAEIRELLEELLANVRKYYTDAYREVRDATEQEDIKVAARRAWDTLLSLFPNQPALDLDFLSRDGEDAVESIVTTLEEWAMAGLDHRPGGRDSLRYSAVARHADECMEQLDNLMADAREGDRPALWPFVKLIRVYLRSPILRTGLVLADLPGFRDLNYARERATESRLVISFADAHKANRYGSFVLVQRQASSSPTRWVPELTRQSQDVDARETARTCSAGDARRILDLDSRIQTLARRIRQMRSRRRQGSGSGSQNLAAEELALSDEKETLEFELKRFLILRRNRGVTESLSRAWSNQARVFCVSNKLYADHRANDPEQANGYLELSGITELRRYCQSVPADAQLRATESFLQNQVPALLGSLTQWALAGSDAVTAGRAEVLRDALNEAEQTLQRCFGSLEVMVKGAQSLTSSTSSRALPLLGQESGLRRANLTLAFERHHSNPGAGNSRNNWRDHAVDASREWATWHHSTYAAWCRNYGTHQTPKQSYRCWNEEILGPGSDQLSIRWDTMLGWLEEKRDELDEEVSDIFQHICDSIEEHHDIAPDSLGNLLLNMETRQRCIVDAIHSSLDDLLYATEKIKADAIGGHASSYIAGVMRPVYNTCREQYGTGSDSRRKQTMNRHLSSSPLFLELANSLTGDYRELIERTFNQLDRKLHEELSNISRDVRASVTVEGETSEAGQDPRHAEELKRRVGVIQDALVHAQTIVREVRQ</sequence>
<evidence type="ECO:0000259" key="2">
    <source>
        <dbReference type="Pfam" id="PF00350"/>
    </source>
</evidence>
<feature type="domain" description="Dynamin N-terminal" evidence="2">
    <location>
        <begin position="258"/>
        <end position="481"/>
    </location>
</feature>
<evidence type="ECO:0000256" key="1">
    <source>
        <dbReference type="SAM" id="MobiDB-lite"/>
    </source>
</evidence>
<dbReference type="Pfam" id="PF00350">
    <property type="entry name" value="Dynamin_N"/>
    <property type="match status" value="1"/>
</dbReference>
<dbReference type="InterPro" id="IPR045063">
    <property type="entry name" value="Dynamin_N"/>
</dbReference>
<feature type="compositionally biased region" description="Low complexity" evidence="1">
    <location>
        <begin position="142"/>
        <end position="153"/>
    </location>
</feature>
<dbReference type="Gene3D" id="3.40.50.300">
    <property type="entry name" value="P-loop containing nucleotide triphosphate hydrolases"/>
    <property type="match status" value="1"/>
</dbReference>
<dbReference type="InterPro" id="IPR056024">
    <property type="entry name" value="DUF7605"/>
</dbReference>
<dbReference type="Pfam" id="PF24564">
    <property type="entry name" value="DUF7605"/>
    <property type="match status" value="1"/>
</dbReference>
<dbReference type="PANTHER" id="PTHR36681">
    <property type="entry name" value="NUCLEAR GTPASE, GERMINAL CENTER-ASSOCIATED, TANDEM DUPLICATE 3"/>
    <property type="match status" value="1"/>
</dbReference>
<feature type="compositionally biased region" description="Polar residues" evidence="1">
    <location>
        <begin position="38"/>
        <end position="54"/>
    </location>
</feature>
<accession>A0AAN4PMA8</accession>
<feature type="compositionally biased region" description="Polar residues" evidence="1">
    <location>
        <begin position="7"/>
        <end position="28"/>
    </location>
</feature>
<evidence type="ECO:0000313" key="5">
    <source>
        <dbReference type="Proteomes" id="UP000051487"/>
    </source>
</evidence>
<dbReference type="SUPFAM" id="SSF52540">
    <property type="entry name" value="P-loop containing nucleoside triphosphate hydrolases"/>
    <property type="match status" value="1"/>
</dbReference>
<evidence type="ECO:0000259" key="3">
    <source>
        <dbReference type="Pfam" id="PF24564"/>
    </source>
</evidence>
<organism evidence="4 5">
    <name type="scientific">Aspergillus lentulus</name>
    <dbReference type="NCBI Taxonomy" id="293939"/>
    <lineage>
        <taxon>Eukaryota</taxon>
        <taxon>Fungi</taxon>
        <taxon>Dikarya</taxon>
        <taxon>Ascomycota</taxon>
        <taxon>Pezizomycotina</taxon>
        <taxon>Eurotiomycetes</taxon>
        <taxon>Eurotiomycetidae</taxon>
        <taxon>Eurotiales</taxon>
        <taxon>Aspergillaceae</taxon>
        <taxon>Aspergillus</taxon>
        <taxon>Aspergillus subgen. Fumigati</taxon>
    </lineage>
</organism>
<gene>
    <name evidence="4" type="ORF">ALT_6511</name>
</gene>
<dbReference type="Proteomes" id="UP000051487">
    <property type="component" value="Unassembled WGS sequence"/>
</dbReference>
<feature type="compositionally biased region" description="Basic and acidic residues" evidence="1">
    <location>
        <begin position="59"/>
        <end position="68"/>
    </location>
</feature>
<reference evidence="4 5" key="1">
    <citation type="submission" date="2015-11" db="EMBL/GenBank/DDBJ databases">
        <title>Aspergillus lentulus strain IFM 54703T.</title>
        <authorList>
            <person name="Kusuya Y."/>
            <person name="Sakai K."/>
            <person name="Kamei K."/>
            <person name="Takahashi H."/>
            <person name="Yaguchi T."/>
        </authorList>
    </citation>
    <scope>NUCLEOTIDE SEQUENCE [LARGE SCALE GENOMIC DNA]</scope>
    <source>
        <strain evidence="4 5">IFM 54703</strain>
    </source>
</reference>
<dbReference type="PANTHER" id="PTHR36681:SF3">
    <property type="entry name" value="NUCLEAR GTPASE, GERMINAL CENTER-ASSOCIATED, TANDEM DUPLICATE 3"/>
    <property type="match status" value="1"/>
</dbReference>
<dbReference type="AlphaFoldDB" id="A0AAN4PMA8"/>
<feature type="compositionally biased region" description="Polar residues" evidence="1">
    <location>
        <begin position="69"/>
        <end position="81"/>
    </location>
</feature>
<feature type="domain" description="DUF7605" evidence="3">
    <location>
        <begin position="767"/>
        <end position="948"/>
    </location>
</feature>
<name>A0AAN4PMA8_ASPLE</name>
<feature type="compositionally biased region" description="Acidic residues" evidence="1">
    <location>
        <begin position="156"/>
        <end position="185"/>
    </location>
</feature>
<feature type="region of interest" description="Disordered" evidence="1">
    <location>
        <begin position="1"/>
        <end position="185"/>
    </location>
</feature>
<evidence type="ECO:0008006" key="6">
    <source>
        <dbReference type="Google" id="ProtNLM"/>
    </source>
</evidence>
<feature type="compositionally biased region" description="Polar residues" evidence="1">
    <location>
        <begin position="88"/>
        <end position="98"/>
    </location>
</feature>
<protein>
    <recommendedName>
        <fullName evidence="6">G domain-containing protein</fullName>
    </recommendedName>
</protein>
<dbReference type="InterPro" id="IPR027417">
    <property type="entry name" value="P-loop_NTPase"/>
</dbReference>
<proteinExistence type="predicted"/>
<comment type="caution">
    <text evidence="4">The sequence shown here is derived from an EMBL/GenBank/DDBJ whole genome shotgun (WGS) entry which is preliminary data.</text>
</comment>